<evidence type="ECO:0000313" key="6">
    <source>
        <dbReference type="EMBL" id="KAK7362562.1"/>
    </source>
</evidence>
<dbReference type="SMART" id="SM00526">
    <property type="entry name" value="H15"/>
    <property type="match status" value="1"/>
</dbReference>
<feature type="compositionally biased region" description="Polar residues" evidence="4">
    <location>
        <begin position="651"/>
        <end position="665"/>
    </location>
</feature>
<dbReference type="SUPFAM" id="SSF46785">
    <property type="entry name" value="Winged helix' DNA-binding domain"/>
    <property type="match status" value="1"/>
</dbReference>
<dbReference type="InterPro" id="IPR036390">
    <property type="entry name" value="WH_DNA-bd_sf"/>
</dbReference>
<dbReference type="GO" id="GO:0000786">
    <property type="term" value="C:nucleosome"/>
    <property type="evidence" value="ECO:0007669"/>
    <property type="project" value="InterPro"/>
</dbReference>
<dbReference type="GO" id="GO:0006334">
    <property type="term" value="P:nucleosome assembly"/>
    <property type="evidence" value="ECO:0007669"/>
    <property type="project" value="InterPro"/>
</dbReference>
<feature type="domain" description="H15" evidence="5">
    <location>
        <begin position="62"/>
        <end position="132"/>
    </location>
</feature>
<dbReference type="PRINTS" id="PR00929">
    <property type="entry name" value="ATHOOK"/>
</dbReference>
<feature type="compositionally biased region" description="Basic residues" evidence="4">
    <location>
        <begin position="141"/>
        <end position="153"/>
    </location>
</feature>
<dbReference type="InterPro" id="IPR017956">
    <property type="entry name" value="AT_hook_DNA-bd_motif"/>
</dbReference>
<dbReference type="PANTHER" id="PTHR11467:SF109">
    <property type="entry name" value="H15 DOMAIN-CONTAINING PROTEIN"/>
    <property type="match status" value="1"/>
</dbReference>
<dbReference type="InterPro" id="IPR036388">
    <property type="entry name" value="WH-like_DNA-bd_sf"/>
</dbReference>
<feature type="compositionally biased region" description="Basic and acidic residues" evidence="4">
    <location>
        <begin position="207"/>
        <end position="228"/>
    </location>
</feature>
<dbReference type="GO" id="GO:0045910">
    <property type="term" value="P:negative regulation of DNA recombination"/>
    <property type="evidence" value="ECO:0007669"/>
    <property type="project" value="TreeGrafter"/>
</dbReference>
<dbReference type="InterPro" id="IPR005818">
    <property type="entry name" value="Histone_H1/H5_H15"/>
</dbReference>
<evidence type="ECO:0000256" key="3">
    <source>
        <dbReference type="ARBA" id="ARBA00023242"/>
    </source>
</evidence>
<keyword evidence="7" id="KW-1185">Reference proteome</keyword>
<evidence type="ECO:0000259" key="5">
    <source>
        <dbReference type="PROSITE" id="PS51504"/>
    </source>
</evidence>
<dbReference type="GO" id="GO:0031492">
    <property type="term" value="F:nucleosomal DNA binding"/>
    <property type="evidence" value="ECO:0007669"/>
    <property type="project" value="TreeGrafter"/>
</dbReference>
<keyword evidence="3" id="KW-0539">Nucleus</keyword>
<proteinExistence type="predicted"/>
<dbReference type="GO" id="GO:0005730">
    <property type="term" value="C:nucleolus"/>
    <property type="evidence" value="ECO:0007669"/>
    <property type="project" value="TreeGrafter"/>
</dbReference>
<reference evidence="6 7" key="1">
    <citation type="submission" date="2024-01" db="EMBL/GenBank/DDBJ databases">
        <title>The genomes of 5 underutilized Papilionoideae crops provide insights into root nodulation and disease resistanc.</title>
        <authorList>
            <person name="Jiang F."/>
        </authorList>
    </citation>
    <scope>NUCLEOTIDE SEQUENCE [LARGE SCALE GENOMIC DNA]</scope>
    <source>
        <strain evidence="6">LVBAO_FW01</strain>
        <tissue evidence="6">Leaves</tissue>
    </source>
</reference>
<dbReference type="SMART" id="SM00384">
    <property type="entry name" value="AT_hook"/>
    <property type="match status" value="3"/>
</dbReference>
<evidence type="ECO:0000256" key="1">
    <source>
        <dbReference type="ARBA" id="ARBA00004123"/>
    </source>
</evidence>
<comment type="caution">
    <text evidence="6">The sequence shown here is derived from an EMBL/GenBank/DDBJ whole genome shotgun (WGS) entry which is preliminary data.</text>
</comment>
<dbReference type="GO" id="GO:0030261">
    <property type="term" value="P:chromosome condensation"/>
    <property type="evidence" value="ECO:0007669"/>
    <property type="project" value="TreeGrafter"/>
</dbReference>
<protein>
    <recommendedName>
        <fullName evidence="5">H15 domain-containing protein</fullName>
    </recommendedName>
</protein>
<dbReference type="GO" id="GO:0003690">
    <property type="term" value="F:double-stranded DNA binding"/>
    <property type="evidence" value="ECO:0007669"/>
    <property type="project" value="TreeGrafter"/>
</dbReference>
<dbReference type="Pfam" id="PF00538">
    <property type="entry name" value="Linker_histone"/>
    <property type="match status" value="1"/>
</dbReference>
<feature type="compositionally biased region" description="Gly residues" evidence="4">
    <location>
        <begin position="593"/>
        <end position="606"/>
    </location>
</feature>
<comment type="subcellular location">
    <subcellularLocation>
        <location evidence="1">Nucleus</location>
    </subcellularLocation>
</comment>
<feature type="region of interest" description="Disordered" evidence="4">
    <location>
        <begin position="137"/>
        <end position="166"/>
    </location>
</feature>
<feature type="compositionally biased region" description="Polar residues" evidence="4">
    <location>
        <begin position="615"/>
        <end position="627"/>
    </location>
</feature>
<dbReference type="Proteomes" id="UP001367508">
    <property type="component" value="Unassembled WGS sequence"/>
</dbReference>
<feature type="region of interest" description="Disordered" evidence="4">
    <location>
        <begin position="532"/>
        <end position="718"/>
    </location>
</feature>
<dbReference type="AlphaFoldDB" id="A0AAN9MXK5"/>
<organism evidence="6 7">
    <name type="scientific">Canavalia gladiata</name>
    <name type="common">Sword bean</name>
    <name type="synonym">Dolichos gladiatus</name>
    <dbReference type="NCBI Taxonomy" id="3824"/>
    <lineage>
        <taxon>Eukaryota</taxon>
        <taxon>Viridiplantae</taxon>
        <taxon>Streptophyta</taxon>
        <taxon>Embryophyta</taxon>
        <taxon>Tracheophyta</taxon>
        <taxon>Spermatophyta</taxon>
        <taxon>Magnoliopsida</taxon>
        <taxon>eudicotyledons</taxon>
        <taxon>Gunneridae</taxon>
        <taxon>Pentapetalae</taxon>
        <taxon>rosids</taxon>
        <taxon>fabids</taxon>
        <taxon>Fabales</taxon>
        <taxon>Fabaceae</taxon>
        <taxon>Papilionoideae</taxon>
        <taxon>50 kb inversion clade</taxon>
        <taxon>NPAAA clade</taxon>
        <taxon>indigoferoid/millettioid clade</taxon>
        <taxon>Phaseoleae</taxon>
        <taxon>Canavalia</taxon>
    </lineage>
</organism>
<gene>
    <name evidence="6" type="ORF">VNO77_04678</name>
</gene>
<name>A0AAN9MXK5_CANGL</name>
<dbReference type="Gene3D" id="1.10.10.10">
    <property type="entry name" value="Winged helix-like DNA-binding domain superfamily/Winged helix DNA-binding domain"/>
    <property type="match status" value="1"/>
</dbReference>
<dbReference type="EMBL" id="JAYMYQ010000001">
    <property type="protein sequence ID" value="KAK7362562.1"/>
    <property type="molecule type" value="Genomic_DNA"/>
</dbReference>
<dbReference type="PROSITE" id="PS51504">
    <property type="entry name" value="H15"/>
    <property type="match status" value="1"/>
</dbReference>
<feature type="region of interest" description="Disordered" evidence="4">
    <location>
        <begin position="362"/>
        <end position="392"/>
    </location>
</feature>
<evidence type="ECO:0000256" key="2">
    <source>
        <dbReference type="ARBA" id="ARBA00023125"/>
    </source>
</evidence>
<feature type="compositionally biased region" description="Polar residues" evidence="4">
    <location>
        <begin position="572"/>
        <end position="585"/>
    </location>
</feature>
<sequence>MTTEDPLLRSSPSLSLDQDSRTTRIMDSLISQLSQLHPSVSIHSSLIQRHLRPVFDSFHTPTHPPYALMIRRAIMELNEGSGSTEKAISEFIKREYDDLPWAHVKILGLHLRKLCEVEELVCAEGGRYKLLPDREETKQCRGNKKGKRGKRRSNHGDGKRKVAGENCEVVETERDNGLQKEGIKEQIQVSELDVASTGPSVVVERAQKQGEQAHKLSIGRDEESEKGGPEVIGQQSQHAEAEALVQRESEESQIQLCHKSLILRRFVADAADAAPIAVTMQLDSIPHLETIGSSQLAASNCPIDSQQPLLVPISEGLPKYLPAAGVGLSPAQLHLQGSCLGHSESNLDATARLSGLLLSSSNVQEQEQDENPMSVDPEHQHPNHQYGGRRPRKCKKIVDYQEESLLPSGSLSPAELQLQMSCHRHSESSLDAASRVAGSLSLNAREHKQDENPVCGDPEHRHPSYQCGESMPCKCKTAADHQAESLLPSGDTTAIKQKPNVMKIDNWWLSQSQGQDIDRGRHPKLHRNVHHINKKIQPPDQPEDLVCAPYSSQKETRESLLPLDDDIHNKQKSNINKMEKQQQYNRGRDQGKPGQGRGRGRPGQGRGRGRPPKLIQNQNAEQFGEQLQQEHHAKQQGQCRGRSRGSPPKPNGNTIQYEEQSQQEDQALPHGQGRCRGRPPKPNQNVNKCEAHLQQKVQAQQQRVRDRGRGRPPKINQNTNQCEEQLQLQDHGLVNSANSWGNDSQSLDLKQLHVQSHREHHKSELGEAKPLTGLSHEHVKFEVDGDAGLLKSEIESSHQQLQLEAHHCQDWVSLSKLEVAISLCRCMEA</sequence>
<dbReference type="PANTHER" id="PTHR11467">
    <property type="entry name" value="HISTONE H1"/>
    <property type="match status" value="1"/>
</dbReference>
<evidence type="ECO:0000256" key="4">
    <source>
        <dbReference type="SAM" id="MobiDB-lite"/>
    </source>
</evidence>
<feature type="region of interest" description="Disordered" evidence="4">
    <location>
        <begin position="207"/>
        <end position="246"/>
    </location>
</feature>
<feature type="compositionally biased region" description="Basic and acidic residues" evidence="4">
    <location>
        <begin position="154"/>
        <end position="163"/>
    </location>
</feature>
<keyword evidence="2" id="KW-0238">DNA-binding</keyword>
<evidence type="ECO:0000313" key="7">
    <source>
        <dbReference type="Proteomes" id="UP001367508"/>
    </source>
</evidence>
<accession>A0AAN9MXK5</accession>